<proteinExistence type="predicted"/>
<organism evidence="3">
    <name type="scientific">Perkinsus marinus (strain ATCC 50983 / TXsc)</name>
    <dbReference type="NCBI Taxonomy" id="423536"/>
    <lineage>
        <taxon>Eukaryota</taxon>
        <taxon>Sar</taxon>
        <taxon>Alveolata</taxon>
        <taxon>Perkinsozoa</taxon>
        <taxon>Perkinsea</taxon>
        <taxon>Perkinsida</taxon>
        <taxon>Perkinsidae</taxon>
        <taxon>Perkinsus</taxon>
    </lineage>
</organism>
<dbReference type="EMBL" id="GG670562">
    <property type="protein sequence ID" value="EER20501.1"/>
    <property type="molecule type" value="Genomic_DNA"/>
</dbReference>
<name>C5K579_PERM5</name>
<sequence>MATHDRRKSPRSTARGKGDKGRQLSGREVDWGVMQEKDWDCVWEASTLAEDNPVIESPLDFLPPRCHSNDRPALEDVLRVLDSIVVGEMALTGFQPLHCRQSPKEFNNLVDSFREGMGEKADEEPQSVAEDHEHRRCNIEEDKLSWNQLRMEDWEGVWKASKLANTIAKSPLDFLPSHSSSGEHRSALQAALGVLDAIATPADLNRLVEAFRKGTRDSPYKRPRPARVDGGPNTTDLSIKKSGGVAGKRSGRSSGRAAAPEGVQAEDATHSNASLPAPEGGPTKRRRGRKPGPVAKAKPRQETEKEKEERLKAIQLVVDETKEEVQRQHNKVSKWSTNKTKEESSTGTDSSWRRRSPARSATSSEISSSAAPVVSDKIKSLSASIKELLGSTKHATVEAAGGEKTSNGKGVKREAEVAKKPRQTKRPRQAKVAKPKPTPVQEIIPPGESKESAPSSETAVVAAEVPPVSVSSPSPSSSVPTIAVSPSTVSSGSALDDLYSALSREMGVE</sequence>
<feature type="region of interest" description="Disordered" evidence="1">
    <location>
        <begin position="390"/>
        <end position="495"/>
    </location>
</feature>
<dbReference type="InParanoid" id="C5K579"/>
<feature type="compositionally biased region" description="Basic residues" evidence="1">
    <location>
        <begin position="1"/>
        <end position="10"/>
    </location>
</feature>
<dbReference type="Proteomes" id="UP000007800">
    <property type="component" value="Unassembled WGS sequence"/>
</dbReference>
<evidence type="ECO:0000256" key="1">
    <source>
        <dbReference type="SAM" id="MobiDB-lite"/>
    </source>
</evidence>
<feature type="region of interest" description="Disordered" evidence="1">
    <location>
        <begin position="215"/>
        <end position="376"/>
    </location>
</feature>
<feature type="compositionally biased region" description="Low complexity" evidence="1">
    <location>
        <begin position="358"/>
        <end position="375"/>
    </location>
</feature>
<reference evidence="2 3" key="1">
    <citation type="submission" date="2008-07" db="EMBL/GenBank/DDBJ databases">
        <authorList>
            <person name="El-Sayed N."/>
            <person name="Caler E."/>
            <person name="Inman J."/>
            <person name="Amedeo P."/>
            <person name="Hass B."/>
            <person name="Wortman J."/>
        </authorList>
    </citation>
    <scope>NUCLEOTIDE SEQUENCE [LARGE SCALE GENOMIC DNA]</scope>
    <source>
        <strain evidence="3">ATCC 50983 / TXsc</strain>
    </source>
</reference>
<evidence type="ECO:0000313" key="2">
    <source>
        <dbReference type="EMBL" id="EER20501.1"/>
    </source>
</evidence>
<feature type="compositionally biased region" description="Basic and acidic residues" evidence="1">
    <location>
        <begin position="16"/>
        <end position="29"/>
    </location>
</feature>
<accession>C5K579</accession>
<feature type="compositionally biased region" description="Low complexity" evidence="1">
    <location>
        <begin position="452"/>
        <end position="491"/>
    </location>
</feature>
<dbReference type="RefSeq" id="XP_002788705.1">
    <property type="nucleotide sequence ID" value="XM_002788659.1"/>
</dbReference>
<dbReference type="OrthoDB" id="10681828at2759"/>
<feature type="compositionally biased region" description="Basic residues" evidence="1">
    <location>
        <begin position="420"/>
        <end position="434"/>
    </location>
</feature>
<keyword evidence="3" id="KW-1185">Reference proteome</keyword>
<evidence type="ECO:0000313" key="3">
    <source>
        <dbReference type="Proteomes" id="UP000007800"/>
    </source>
</evidence>
<gene>
    <name evidence="2" type="ORF">Pmar_PMAR010247</name>
</gene>
<dbReference type="AlphaFoldDB" id="C5K579"/>
<protein>
    <submittedName>
        <fullName evidence="2">Uncharacterized protein</fullName>
    </submittedName>
</protein>
<feature type="region of interest" description="Disordered" evidence="1">
    <location>
        <begin position="1"/>
        <end position="29"/>
    </location>
</feature>
<feature type="compositionally biased region" description="Basic and acidic residues" evidence="1">
    <location>
        <begin position="299"/>
        <end position="312"/>
    </location>
</feature>
<dbReference type="GeneID" id="9054050"/>